<reference evidence="3 4" key="1">
    <citation type="submission" date="2011-01" db="EMBL/GenBank/DDBJ databases">
        <authorList>
            <person name="Muzny D."/>
            <person name="Qin X."/>
            <person name="Buhay C."/>
            <person name="Dugan-Rocha S."/>
            <person name="Ding Y."/>
            <person name="Chen G."/>
            <person name="Hawes A."/>
            <person name="Holder M."/>
            <person name="Jhangiani S."/>
            <person name="Johnson A."/>
            <person name="Khan Z."/>
            <person name="Li Z."/>
            <person name="Liu W."/>
            <person name="Liu X."/>
            <person name="Perez L."/>
            <person name="Shen H."/>
            <person name="Wang Q."/>
            <person name="Watt J."/>
            <person name="Xi L."/>
            <person name="Xin Y."/>
            <person name="Zhou J."/>
            <person name="Deng J."/>
            <person name="Jiang H."/>
            <person name="Liu Y."/>
            <person name="Qu J."/>
            <person name="Song X.-Z."/>
            <person name="Zhang L."/>
            <person name="Villasana D."/>
            <person name="Johnson A."/>
            <person name="Liu J."/>
            <person name="Liyanage D."/>
            <person name="Lorensuhewa L."/>
            <person name="Robinson T."/>
            <person name="Song A."/>
            <person name="Song B.-B."/>
            <person name="Dinh H."/>
            <person name="Thornton R."/>
            <person name="Coyle M."/>
            <person name="Francisco L."/>
            <person name="Jackson L."/>
            <person name="Javaid M."/>
            <person name="Korchina V."/>
            <person name="Kovar C."/>
            <person name="Mata R."/>
            <person name="Mathew T."/>
            <person name="Ngo R."/>
            <person name="Nguyen L."/>
            <person name="Nguyen N."/>
            <person name="Okwuonu G."/>
            <person name="Ongeri F."/>
            <person name="Pham C."/>
            <person name="Simmons D."/>
            <person name="Wilczek-Boney K."/>
            <person name="Hale W."/>
            <person name="Jakkamsetti A."/>
            <person name="Pham P."/>
            <person name="Ruth R."/>
            <person name="San Lucas F."/>
            <person name="Warren J."/>
            <person name="Zhang J."/>
            <person name="Zhao Z."/>
            <person name="Zhou C."/>
            <person name="Zhu D."/>
            <person name="Lee S."/>
            <person name="Bess C."/>
            <person name="Blankenburg K."/>
            <person name="Forbes L."/>
            <person name="Fu Q."/>
            <person name="Gubbala S."/>
            <person name="Hirani K."/>
            <person name="Jayaseelan J.C."/>
            <person name="Lara F."/>
            <person name="Munidasa M."/>
            <person name="Palculict T."/>
            <person name="Patil S."/>
            <person name="Pu L.-L."/>
            <person name="Saada N."/>
            <person name="Tang L."/>
            <person name="Weissenberger G."/>
            <person name="Zhu Y."/>
            <person name="Hemphill L."/>
            <person name="Shang Y."/>
            <person name="Youmans B."/>
            <person name="Ayvaz T."/>
            <person name="Ross M."/>
            <person name="Santibanez J."/>
            <person name="Aqrawi P."/>
            <person name="Gross S."/>
            <person name="Joshi V."/>
            <person name="Fowler G."/>
            <person name="Nazareth L."/>
            <person name="Reid J."/>
            <person name="Worley K."/>
            <person name="Petrosino J."/>
            <person name="Highlander S."/>
            <person name="Gibbs R."/>
        </authorList>
    </citation>
    <scope>NUCLEOTIDE SEQUENCE [LARGE SCALE GENOMIC DNA]</scope>
    <source>
        <strain evidence="3 4">SK405</strain>
    </source>
</reference>
<evidence type="ECO:0000313" key="3">
    <source>
        <dbReference type="EMBL" id="EGC24890.1"/>
    </source>
</evidence>
<protein>
    <recommendedName>
        <fullName evidence="2">LHH domain-containing protein</fullName>
    </recommendedName>
</protein>
<feature type="compositionally biased region" description="Polar residues" evidence="1">
    <location>
        <begin position="29"/>
        <end position="39"/>
    </location>
</feature>
<evidence type="ECO:0000256" key="1">
    <source>
        <dbReference type="SAM" id="MobiDB-lite"/>
    </source>
</evidence>
<dbReference type="InterPro" id="IPR026834">
    <property type="entry name" value="LHH"/>
</dbReference>
<feature type="compositionally biased region" description="Basic and acidic residues" evidence="1">
    <location>
        <begin position="40"/>
        <end position="70"/>
    </location>
</feature>
<proteinExistence type="predicted"/>
<dbReference type="Pfam" id="PF14411">
    <property type="entry name" value="LHH"/>
    <property type="match status" value="1"/>
</dbReference>
<sequence length="199" mass="23037">METTGRFIVSIEKMNQSDLKESMTKIENEPSSFNPNQRLEVSRESELKGEESALHEKTPLNQHDKQELKTETGWSESIVDNIRWKEEAAVYKGLNVIEKDVNGRACFQRTDIDYKIKDEFGKTNKERMLEGKAPLMNGKPVELHHIGQKQDSPLAELTHNEHKGNYRLLHEVPPQTSQIDRSAFAKEKANYWKMRGEEI</sequence>
<dbReference type="AlphaFoldDB" id="A0ABC9PDE2"/>
<gene>
    <name evidence="3" type="ORF">HMPREF9390_0679</name>
</gene>
<name>A0ABC9PDE2_STRSA</name>
<dbReference type="Proteomes" id="UP000003857">
    <property type="component" value="Unassembled WGS sequence"/>
</dbReference>
<feature type="compositionally biased region" description="Basic and acidic residues" evidence="1">
    <location>
        <begin position="18"/>
        <end position="28"/>
    </location>
</feature>
<comment type="caution">
    <text evidence="3">The sequence shown here is derived from an EMBL/GenBank/DDBJ whole genome shotgun (WGS) entry which is preliminary data.</text>
</comment>
<dbReference type="EMBL" id="AEWZ01000002">
    <property type="protein sequence ID" value="EGC24890.1"/>
    <property type="molecule type" value="Genomic_DNA"/>
</dbReference>
<evidence type="ECO:0000313" key="4">
    <source>
        <dbReference type="Proteomes" id="UP000003857"/>
    </source>
</evidence>
<evidence type="ECO:0000259" key="2">
    <source>
        <dbReference type="Pfam" id="PF14411"/>
    </source>
</evidence>
<accession>A0ABC9PDE2</accession>
<organism evidence="3 4">
    <name type="scientific">Streptococcus sanguinis SK405</name>
    <dbReference type="NCBI Taxonomy" id="888817"/>
    <lineage>
        <taxon>Bacteria</taxon>
        <taxon>Bacillati</taxon>
        <taxon>Bacillota</taxon>
        <taxon>Bacilli</taxon>
        <taxon>Lactobacillales</taxon>
        <taxon>Streptococcaceae</taxon>
        <taxon>Streptococcus</taxon>
    </lineage>
</organism>
<feature type="region of interest" description="Disordered" evidence="1">
    <location>
        <begin position="18"/>
        <end position="71"/>
    </location>
</feature>
<feature type="domain" description="LHH" evidence="2">
    <location>
        <begin position="123"/>
        <end position="197"/>
    </location>
</feature>